<proteinExistence type="predicted"/>
<organism evidence="1">
    <name type="scientific">marine sediment metagenome</name>
    <dbReference type="NCBI Taxonomy" id="412755"/>
    <lineage>
        <taxon>unclassified sequences</taxon>
        <taxon>metagenomes</taxon>
        <taxon>ecological metagenomes</taxon>
    </lineage>
</organism>
<feature type="non-terminal residue" evidence="1">
    <location>
        <position position="36"/>
    </location>
</feature>
<gene>
    <name evidence="1" type="ORF">S06H3_28088</name>
</gene>
<sequence>MPKVINRDIIDKIAEYVAKDYSISATARELGLDRDN</sequence>
<comment type="caution">
    <text evidence="1">The sequence shown here is derived from an EMBL/GenBank/DDBJ whole genome shotgun (WGS) entry which is preliminary data.</text>
</comment>
<accession>X1M3Z2</accession>
<dbReference type="EMBL" id="BARV01016359">
    <property type="protein sequence ID" value="GAI26048.1"/>
    <property type="molecule type" value="Genomic_DNA"/>
</dbReference>
<reference evidence="1" key="1">
    <citation type="journal article" date="2014" name="Front. Microbiol.">
        <title>High frequency of phylogenetically diverse reductive dehalogenase-homologous genes in deep subseafloor sedimentary metagenomes.</title>
        <authorList>
            <person name="Kawai M."/>
            <person name="Futagami T."/>
            <person name="Toyoda A."/>
            <person name="Takaki Y."/>
            <person name="Nishi S."/>
            <person name="Hori S."/>
            <person name="Arai W."/>
            <person name="Tsubouchi T."/>
            <person name="Morono Y."/>
            <person name="Uchiyama I."/>
            <person name="Ito T."/>
            <person name="Fujiyama A."/>
            <person name="Inagaki F."/>
            <person name="Takami H."/>
        </authorList>
    </citation>
    <scope>NUCLEOTIDE SEQUENCE</scope>
    <source>
        <strain evidence="1">Expedition CK06-06</strain>
    </source>
</reference>
<dbReference type="AlphaFoldDB" id="X1M3Z2"/>
<name>X1M3Z2_9ZZZZ</name>
<protein>
    <submittedName>
        <fullName evidence="1">Uncharacterized protein</fullName>
    </submittedName>
</protein>
<evidence type="ECO:0000313" key="1">
    <source>
        <dbReference type="EMBL" id="GAI26048.1"/>
    </source>
</evidence>